<dbReference type="EMBL" id="LVHF01000033">
    <property type="protein sequence ID" value="OAN11571.1"/>
    <property type="molecule type" value="Genomic_DNA"/>
</dbReference>
<dbReference type="InterPro" id="IPR010998">
    <property type="entry name" value="Integrase_recombinase_N"/>
</dbReference>
<sequence length="312" mass="35505">MNKQNWVKIFNSKQTTADDWQTITLKSYAHRTLVAFATDWNAFNEYCLSINTTALPASVDTVVRFLDEKAKTRKLASLKRYVITIRLAHRSLTMTDPCSHTQVRVLMQQFHDQKKDDNKQAAPLHAFHIDQLYSRFQTATSPKDVRDLAIWCLAFDALLKRGELSAITLENIIIESNGLITLTLESKSIRLSPATSAAINRWLTLSMIDEGYLFRRIDRHGNIGDNPLDHSSIYRVFRRASDELGVPANKIFSGQSPRVGAAQDLAFEGASLNEIQAQGRWKSPAMPAQYIGQKTKRDEEMDKFKTETPWDQ</sequence>
<evidence type="ECO:0000256" key="3">
    <source>
        <dbReference type="ARBA" id="ARBA00023172"/>
    </source>
</evidence>
<dbReference type="OrthoDB" id="5914130at2"/>
<evidence type="ECO:0000256" key="1">
    <source>
        <dbReference type="ARBA" id="ARBA00022908"/>
    </source>
</evidence>
<dbReference type="Pfam" id="PF00589">
    <property type="entry name" value="Phage_integrase"/>
    <property type="match status" value="1"/>
</dbReference>
<evidence type="ECO:0000259" key="7">
    <source>
        <dbReference type="PROSITE" id="PS51900"/>
    </source>
</evidence>
<dbReference type="Proteomes" id="UP000078503">
    <property type="component" value="Unassembled WGS sequence"/>
</dbReference>
<dbReference type="STRING" id="858640.A3K86_21860"/>
<dbReference type="RefSeq" id="WP_068336632.1">
    <property type="nucleotide sequence ID" value="NZ_LVHF01000033.1"/>
</dbReference>
<dbReference type="InterPro" id="IPR002104">
    <property type="entry name" value="Integrase_catalytic"/>
</dbReference>
<accession>A0A178K2R5</accession>
<dbReference type="InterPro" id="IPR044068">
    <property type="entry name" value="CB"/>
</dbReference>
<evidence type="ECO:0000313" key="9">
    <source>
        <dbReference type="Proteomes" id="UP000078503"/>
    </source>
</evidence>
<name>A0A178K2R5_9GAMM</name>
<keyword evidence="9" id="KW-1185">Reference proteome</keyword>
<feature type="compositionally biased region" description="Basic and acidic residues" evidence="5">
    <location>
        <begin position="295"/>
        <end position="312"/>
    </location>
</feature>
<feature type="domain" description="Core-binding (CB)" evidence="7">
    <location>
        <begin position="11"/>
        <end position="93"/>
    </location>
</feature>
<dbReference type="Gene3D" id="1.10.150.130">
    <property type="match status" value="1"/>
</dbReference>
<dbReference type="PROSITE" id="PS51900">
    <property type="entry name" value="CB"/>
    <property type="match status" value="1"/>
</dbReference>
<evidence type="ECO:0000256" key="4">
    <source>
        <dbReference type="PROSITE-ProRule" id="PRU01248"/>
    </source>
</evidence>
<keyword evidence="1" id="KW-0229">DNA integration</keyword>
<dbReference type="GO" id="GO:0015074">
    <property type="term" value="P:DNA integration"/>
    <property type="evidence" value="ECO:0007669"/>
    <property type="project" value="UniProtKB-KW"/>
</dbReference>
<dbReference type="AlphaFoldDB" id="A0A178K2R5"/>
<keyword evidence="2 4" id="KW-0238">DNA-binding</keyword>
<proteinExistence type="predicted"/>
<dbReference type="GO" id="GO:0003677">
    <property type="term" value="F:DNA binding"/>
    <property type="evidence" value="ECO:0007669"/>
    <property type="project" value="UniProtKB-UniRule"/>
</dbReference>
<dbReference type="SUPFAM" id="SSF56349">
    <property type="entry name" value="DNA breaking-rejoining enzymes"/>
    <property type="match status" value="1"/>
</dbReference>
<evidence type="ECO:0000313" key="8">
    <source>
        <dbReference type="EMBL" id="OAN11571.1"/>
    </source>
</evidence>
<dbReference type="SUPFAM" id="SSF47823">
    <property type="entry name" value="lambda integrase-like, N-terminal domain"/>
    <property type="match status" value="1"/>
</dbReference>
<dbReference type="InterPro" id="IPR011010">
    <property type="entry name" value="DNA_brk_join_enz"/>
</dbReference>
<dbReference type="InterPro" id="IPR013762">
    <property type="entry name" value="Integrase-like_cat_sf"/>
</dbReference>
<reference evidence="8 9" key="1">
    <citation type="submission" date="2016-03" db="EMBL/GenBank/DDBJ databases">
        <title>Photobacterium proteolyticum sp. nov. a protease producing bacterium isolated from ocean sediments of Laizhou Bay.</title>
        <authorList>
            <person name="Li Y."/>
        </authorList>
    </citation>
    <scope>NUCLEOTIDE SEQUENCE [LARGE SCALE GENOMIC DNA]</scope>
    <source>
        <strain evidence="8 9">R-40508</strain>
    </source>
</reference>
<organism evidence="8 9">
    <name type="scientific">Photobacterium jeanii</name>
    <dbReference type="NCBI Taxonomy" id="858640"/>
    <lineage>
        <taxon>Bacteria</taxon>
        <taxon>Pseudomonadati</taxon>
        <taxon>Pseudomonadota</taxon>
        <taxon>Gammaproteobacteria</taxon>
        <taxon>Vibrionales</taxon>
        <taxon>Vibrionaceae</taxon>
        <taxon>Photobacterium</taxon>
    </lineage>
</organism>
<comment type="caution">
    <text evidence="8">The sequence shown here is derived from an EMBL/GenBank/DDBJ whole genome shotgun (WGS) entry which is preliminary data.</text>
</comment>
<protein>
    <submittedName>
        <fullName evidence="8">Integrase</fullName>
    </submittedName>
</protein>
<evidence type="ECO:0000259" key="6">
    <source>
        <dbReference type="PROSITE" id="PS51898"/>
    </source>
</evidence>
<keyword evidence="3" id="KW-0233">DNA recombination</keyword>
<dbReference type="Gene3D" id="1.10.443.10">
    <property type="entry name" value="Intergrase catalytic core"/>
    <property type="match status" value="1"/>
</dbReference>
<dbReference type="GO" id="GO:0006310">
    <property type="term" value="P:DNA recombination"/>
    <property type="evidence" value="ECO:0007669"/>
    <property type="project" value="UniProtKB-KW"/>
</dbReference>
<evidence type="ECO:0000256" key="2">
    <source>
        <dbReference type="ARBA" id="ARBA00023125"/>
    </source>
</evidence>
<feature type="domain" description="Tyr recombinase" evidence="6">
    <location>
        <begin position="119"/>
        <end position="303"/>
    </location>
</feature>
<feature type="region of interest" description="Disordered" evidence="5">
    <location>
        <begin position="278"/>
        <end position="312"/>
    </location>
</feature>
<gene>
    <name evidence="8" type="ORF">A3K86_21860</name>
</gene>
<dbReference type="PROSITE" id="PS51898">
    <property type="entry name" value="TYR_RECOMBINASE"/>
    <property type="match status" value="1"/>
</dbReference>
<evidence type="ECO:0000256" key="5">
    <source>
        <dbReference type="SAM" id="MobiDB-lite"/>
    </source>
</evidence>